<dbReference type="Proteomes" id="UP000015104">
    <property type="component" value="Unassembled WGS sequence"/>
</dbReference>
<keyword evidence="1" id="KW-0472">Membrane</keyword>
<accession>T1KCP2</accession>
<feature type="transmembrane region" description="Helical" evidence="1">
    <location>
        <begin position="216"/>
        <end position="246"/>
    </location>
</feature>
<proteinExistence type="predicted"/>
<evidence type="ECO:0000313" key="3">
    <source>
        <dbReference type="Proteomes" id="UP000015104"/>
    </source>
</evidence>
<name>T1KCP2_TETUR</name>
<dbReference type="EnsemblMetazoa" id="tetur08g08329.1">
    <property type="protein sequence ID" value="tetur08g08329.1"/>
    <property type="gene ID" value="tetur08g08329"/>
</dbReference>
<evidence type="ECO:0008006" key="4">
    <source>
        <dbReference type="Google" id="ProtNLM"/>
    </source>
</evidence>
<sequence length="430" mass="50053">MARFILGYCCCYSKMKNIKNIRFDFSIESISKFTYPNVTKNDLLRAIDELEHFERSTRTLDRSKSFQYFQLQSLIILLLNIMLALWFLVLSITDSETIRLYAGDIFVSSSETKVLNYFCHMGAIIPCMGKIFILYLNHSEKKSFLDIFVEYKESLKGPDAESSLLSNRENLFRKQYYFLIKLYNYAPFVVVFFLLILHTSMVTINYSSLKLYIMQIIHIAIFVVFYYFIAASALWLLFIVVVAALFACNSIDSLTTECGNLNSITNYTWANALSFYHKPNLLSNWLDCINMQFAWIFMALYVYLAFHNILIFFYLTQFTFAYFGVPLLLIFTNVLILTILYSSVYLGALVGQKVHLLHLAFYRISIDTGNLFNIKVALKKLHFMEQIQARKMGLYVGNYIYVDNNNILLLTLECGSLCLLFCSNINRNNQ</sequence>
<feature type="transmembrane region" description="Helical" evidence="1">
    <location>
        <begin position="182"/>
        <end position="204"/>
    </location>
</feature>
<keyword evidence="1" id="KW-0812">Transmembrane</keyword>
<feature type="transmembrane region" description="Helical" evidence="1">
    <location>
        <begin position="114"/>
        <end position="136"/>
    </location>
</feature>
<keyword evidence="3" id="KW-1185">Reference proteome</keyword>
<feature type="transmembrane region" description="Helical" evidence="1">
    <location>
        <begin position="321"/>
        <end position="346"/>
    </location>
</feature>
<organism evidence="2 3">
    <name type="scientific">Tetranychus urticae</name>
    <name type="common">Two-spotted spider mite</name>
    <dbReference type="NCBI Taxonomy" id="32264"/>
    <lineage>
        <taxon>Eukaryota</taxon>
        <taxon>Metazoa</taxon>
        <taxon>Ecdysozoa</taxon>
        <taxon>Arthropoda</taxon>
        <taxon>Chelicerata</taxon>
        <taxon>Arachnida</taxon>
        <taxon>Acari</taxon>
        <taxon>Acariformes</taxon>
        <taxon>Trombidiformes</taxon>
        <taxon>Prostigmata</taxon>
        <taxon>Eleutherengona</taxon>
        <taxon>Raphignathae</taxon>
        <taxon>Tetranychoidea</taxon>
        <taxon>Tetranychidae</taxon>
        <taxon>Tetranychus</taxon>
    </lineage>
</organism>
<reference evidence="2" key="2">
    <citation type="submission" date="2015-06" db="UniProtKB">
        <authorList>
            <consortium name="EnsemblMetazoa"/>
        </authorList>
    </citation>
    <scope>IDENTIFICATION</scope>
</reference>
<dbReference type="EMBL" id="CAEY01001941">
    <property type="status" value="NOT_ANNOTATED_CDS"/>
    <property type="molecule type" value="Genomic_DNA"/>
</dbReference>
<evidence type="ECO:0000313" key="2">
    <source>
        <dbReference type="EnsemblMetazoa" id="tetur08g08329.1"/>
    </source>
</evidence>
<feature type="transmembrane region" description="Helical" evidence="1">
    <location>
        <begin position="293"/>
        <end position="315"/>
    </location>
</feature>
<reference evidence="3" key="1">
    <citation type="submission" date="2011-08" db="EMBL/GenBank/DDBJ databases">
        <authorList>
            <person name="Rombauts S."/>
        </authorList>
    </citation>
    <scope>NUCLEOTIDE SEQUENCE</scope>
    <source>
        <strain evidence="3">London</strain>
    </source>
</reference>
<keyword evidence="1" id="KW-1133">Transmembrane helix</keyword>
<protein>
    <recommendedName>
        <fullName evidence="4">Gustatory receptor</fullName>
    </recommendedName>
</protein>
<dbReference type="AlphaFoldDB" id="T1KCP2"/>
<feature type="transmembrane region" description="Helical" evidence="1">
    <location>
        <begin position="68"/>
        <end position="89"/>
    </location>
</feature>
<dbReference type="HOGENOM" id="CLU_638317_0_0_1"/>
<evidence type="ECO:0000256" key="1">
    <source>
        <dbReference type="SAM" id="Phobius"/>
    </source>
</evidence>